<proteinExistence type="predicted"/>
<feature type="transmembrane region" description="Helical" evidence="1">
    <location>
        <begin position="36"/>
        <end position="60"/>
    </location>
</feature>
<feature type="transmembrane region" description="Helical" evidence="1">
    <location>
        <begin position="125"/>
        <end position="148"/>
    </location>
</feature>
<reference evidence="2 3" key="1">
    <citation type="submission" date="2018-10" db="EMBL/GenBank/DDBJ databases">
        <title>Lactobacillus sp. R7 and Lactobacillus sp. R19 isolated from fermented mustard green product of Taiwan.</title>
        <authorList>
            <person name="Lin S.-T."/>
        </authorList>
    </citation>
    <scope>NUCLEOTIDE SEQUENCE [LARGE SCALE GENOMIC DNA]</scope>
    <source>
        <strain evidence="2 3">BCRC 81129</strain>
    </source>
</reference>
<keyword evidence="1" id="KW-0812">Transmembrane</keyword>
<dbReference type="AlphaFoldDB" id="A0A4Z0J8N6"/>
<dbReference type="Proteomes" id="UP000297348">
    <property type="component" value="Unassembled WGS sequence"/>
</dbReference>
<name>A0A4Z0J8N6_9LACO</name>
<feature type="transmembrane region" description="Helical" evidence="1">
    <location>
        <begin position="12"/>
        <end position="30"/>
    </location>
</feature>
<keyword evidence="3" id="KW-1185">Reference proteome</keyword>
<evidence type="ECO:0000256" key="1">
    <source>
        <dbReference type="SAM" id="Phobius"/>
    </source>
</evidence>
<evidence type="ECO:0000313" key="3">
    <source>
        <dbReference type="Proteomes" id="UP000297348"/>
    </source>
</evidence>
<accession>A0A4Z0J8N6</accession>
<protein>
    <submittedName>
        <fullName evidence="2">Uncharacterized protein</fullName>
    </submittedName>
</protein>
<gene>
    <name evidence="2" type="ORF">EGT51_05580</name>
</gene>
<dbReference type="OrthoDB" id="2296670at2"/>
<feature type="transmembrane region" description="Helical" evidence="1">
    <location>
        <begin position="99"/>
        <end position="119"/>
    </location>
</feature>
<evidence type="ECO:0000313" key="2">
    <source>
        <dbReference type="EMBL" id="TGD19092.1"/>
    </source>
</evidence>
<organism evidence="2 3">
    <name type="scientific">Levilactobacillus suantsaiihabitans</name>
    <dbReference type="NCBI Taxonomy" id="2487722"/>
    <lineage>
        <taxon>Bacteria</taxon>
        <taxon>Bacillati</taxon>
        <taxon>Bacillota</taxon>
        <taxon>Bacilli</taxon>
        <taxon>Lactobacillales</taxon>
        <taxon>Lactobacillaceae</taxon>
        <taxon>Levilactobacillus</taxon>
    </lineage>
</organism>
<dbReference type="RefSeq" id="WP_135367768.1">
    <property type="nucleotide sequence ID" value="NZ_RKLX01000007.1"/>
</dbReference>
<keyword evidence="1" id="KW-0472">Membrane</keyword>
<comment type="caution">
    <text evidence="2">The sequence shown here is derived from an EMBL/GenBank/DDBJ whole genome shotgun (WGS) entry which is preliminary data.</text>
</comment>
<dbReference type="EMBL" id="RKLX01000007">
    <property type="protein sequence ID" value="TGD19092.1"/>
    <property type="molecule type" value="Genomic_DNA"/>
</dbReference>
<sequence>MTKQQHDYWQLFFGDIFQLVITGQLALSLLDWDDLWPWRITVLGTLFVVLVGLVLSSAWYRYRGSAHSQPIATTTHWLYLLNERDANPTRNWLTWSRGVLLGLVVLMAGVSLLNGVVALPPTAVLFLGLDSLVFIGGILAFNVLHWGLHRRQ</sequence>
<keyword evidence="1" id="KW-1133">Transmembrane helix</keyword>